<feature type="domain" description="PKD" evidence="2">
    <location>
        <begin position="809"/>
        <end position="860"/>
    </location>
</feature>
<dbReference type="SMART" id="SM00089">
    <property type="entry name" value="PKD"/>
    <property type="match status" value="1"/>
</dbReference>
<dbReference type="InterPro" id="IPR000601">
    <property type="entry name" value="PKD_dom"/>
</dbReference>
<dbReference type="PANTHER" id="PTHR43739">
    <property type="entry name" value="XYLOGLUCANASE (EUROFUNG)"/>
    <property type="match status" value="1"/>
</dbReference>
<dbReference type="Gene3D" id="2.130.10.10">
    <property type="entry name" value="YVTN repeat-like/Quinoprotein amine dehydrogenase"/>
    <property type="match status" value="3"/>
</dbReference>
<reference evidence="3 4" key="1">
    <citation type="submission" date="2007-01" db="EMBL/GenBank/DDBJ databases">
        <authorList>
            <person name="Haygood M."/>
            <person name="Podell S."/>
            <person name="Anderson C."/>
            <person name="Hopkinson B."/>
            <person name="Roe K."/>
            <person name="Barbeau K."/>
            <person name="Gaasterland T."/>
            <person name="Ferriera S."/>
            <person name="Johnson J."/>
            <person name="Kravitz S."/>
            <person name="Beeson K."/>
            <person name="Sutton G."/>
            <person name="Rogers Y.-H."/>
            <person name="Friedman R."/>
            <person name="Frazier M."/>
            <person name="Venter J.C."/>
        </authorList>
    </citation>
    <scope>NUCLEOTIDE SEQUENCE [LARGE SCALE GENOMIC DNA]</scope>
    <source>
        <strain evidence="3 4">ATCC 23134</strain>
    </source>
</reference>
<keyword evidence="1" id="KW-1133">Transmembrane helix</keyword>
<evidence type="ECO:0000256" key="1">
    <source>
        <dbReference type="SAM" id="Phobius"/>
    </source>
</evidence>
<dbReference type="InterPro" id="IPR015943">
    <property type="entry name" value="WD40/YVTN_repeat-like_dom_sf"/>
</dbReference>
<keyword evidence="1" id="KW-0472">Membrane</keyword>
<dbReference type="InterPro" id="IPR052025">
    <property type="entry name" value="Xyloglucanase_GH74"/>
</dbReference>
<dbReference type="GO" id="GO:0010411">
    <property type="term" value="P:xyloglucan metabolic process"/>
    <property type="evidence" value="ECO:0007669"/>
    <property type="project" value="TreeGrafter"/>
</dbReference>
<comment type="caution">
    <text evidence="3">The sequence shown here is derived from an EMBL/GenBank/DDBJ whole genome shotgun (WGS) entry which is preliminary data.</text>
</comment>
<dbReference type="PROSITE" id="PS50093">
    <property type="entry name" value="PKD"/>
    <property type="match status" value="1"/>
</dbReference>
<proteinExistence type="predicted"/>
<dbReference type="eggNOG" id="COG2911">
    <property type="taxonomic scope" value="Bacteria"/>
</dbReference>
<dbReference type="Pfam" id="PF18962">
    <property type="entry name" value="Por_Secre_tail"/>
    <property type="match status" value="1"/>
</dbReference>
<dbReference type="Gene3D" id="2.60.120.260">
    <property type="entry name" value="Galactose-binding domain-like"/>
    <property type="match status" value="1"/>
</dbReference>
<protein>
    <submittedName>
        <fullName evidence="3">BNR/Asp-box repeat domain protein</fullName>
    </submittedName>
</protein>
<dbReference type="Proteomes" id="UP000004095">
    <property type="component" value="Unassembled WGS sequence"/>
</dbReference>
<dbReference type="NCBIfam" id="TIGR04183">
    <property type="entry name" value="Por_Secre_tail"/>
    <property type="match status" value="1"/>
</dbReference>
<dbReference type="InterPro" id="IPR026444">
    <property type="entry name" value="Secre_tail"/>
</dbReference>
<dbReference type="Pfam" id="PF21471">
    <property type="entry name" value="Reelin_subrepeat-B"/>
    <property type="match status" value="1"/>
</dbReference>
<keyword evidence="1" id="KW-0812">Transmembrane</keyword>
<dbReference type="InterPro" id="IPR035986">
    <property type="entry name" value="PKD_dom_sf"/>
</dbReference>
<organism evidence="3 4">
    <name type="scientific">Microscilla marina ATCC 23134</name>
    <dbReference type="NCBI Taxonomy" id="313606"/>
    <lineage>
        <taxon>Bacteria</taxon>
        <taxon>Pseudomonadati</taxon>
        <taxon>Bacteroidota</taxon>
        <taxon>Cytophagia</taxon>
        <taxon>Cytophagales</taxon>
        <taxon>Microscillaceae</taxon>
        <taxon>Microscilla</taxon>
    </lineage>
</organism>
<dbReference type="SUPFAM" id="SSF49299">
    <property type="entry name" value="PKD domain"/>
    <property type="match status" value="1"/>
</dbReference>
<evidence type="ECO:0000313" key="3">
    <source>
        <dbReference type="EMBL" id="EAY25177.1"/>
    </source>
</evidence>
<evidence type="ECO:0000259" key="2">
    <source>
        <dbReference type="PROSITE" id="PS50093"/>
    </source>
</evidence>
<dbReference type="InterPro" id="IPR013783">
    <property type="entry name" value="Ig-like_fold"/>
</dbReference>
<dbReference type="Gene3D" id="2.60.40.10">
    <property type="entry name" value="Immunoglobulins"/>
    <property type="match status" value="2"/>
</dbReference>
<sequence>MLIANRLRTQTFFLKDQSMMHRFYLFLGFIGLGLLAGCTNYTKKERQEAPKVVPPAKKMSKYDRMDLAWKQEYALTRDPSLKVVPKDRLEAGHRFIQKQEKLRKTSRTTSTDIRWRERGPSNVGGRTRAILVDPNDASGKTVFAAGVSGGLWKTTDITLNKPVWNKVDDFFDNLAIVTIAADPSNPKVIYFGTGEGWGNFDAVRGGGIWKTTDGGISWGKTPFDGGSYIQKIVISASGEIYAGTRSGLFKSTNQGGNWTKLAGLPQDKISDVEIGSNGTIHVGLGIFTGGSYRYSTNGGANWNTPVGFPASGDIQRVELAVAPGNANVLYAMMQGSGRGFYGGYKSIDGGANWTAMGAKPVDADTDISASDFTREQAWYDLIIAVDPNNENTVITGGIDLFKSTNGGDSWTQISKWSNNNLLASLDVPLVHADHHTIIFIDSNKILFGNDGGIYYTEDGSQAIPTIISKENGYNTSQFYSCALHPTAGENYMLGGTQDNGSHKLNDVLVGKSVEVTGGDGGFAHIDQNEPTYQFTSFTFNNWYRSSDGGLTFTKVNHALSGTGSFINPTDYDNDANILYAATNTGAYLRWNDPQTGNSTSEINVAAFGSASITHIAVSPNTVHRVFFGLDNGNIVRVDNAHTSSPSATTINAGAGMPASASVSCVAIEKGNDNHLLVTYSNYGVTSVWETTDGGTTWFNVEGNLPDIPVRWALFNPNNGKQAMLATELGVWFAEEIKGINTTWVASNNGLANVRVDMLQIRDSDNTIIAGTHGRGMFSTDFFASTPIANFLVNKRLNYAGIGVKFTDLSAKATSWSWDFGDGTTSTLQNPTHAYTAAGMYNVKLTINGTTTQTINNAVHILPNYGTPYTLAQGGNFESNFNDFGAEAIEGSINPWERGTPSNTLSMLSSGSNAWKTDLDADIVKGDYKSVLQTPNFNFSASGAYTIQFKMSMETQFCNAPQGANLEYSTDNGVTWQVLGAATGNPISSSNWYQQGPSKEGQSCGTNAVTDSKKSWSFDGNNVTTVYDASALAGKSSVAFRFVFQISSNHENGYAIDGIMIDDFEVNGPNNEASHFASINASGATEFCDGGKVTFQANTGAGYTHQWQKDGVDIANATSDSYETNTAGAYKVLVTSNGITVASQTIQVLVKSSPLPVIQESNGALSTAEIAGANYQWFKSGAAISGATNSTYTPTNCGTYTVQTNYSNGCSRSSASYDYNNTNLSVSISHQGNTLMASVNDATTYTWFLNGEAIANATSSTLEATQPGVYKVSIVKSGCPTSSPDFSFDPSTDLSASLSYQLALYPNPVSKQLRLRFQQKLGNAQFKIFNAQGAQVKSLIERSNTPQHQFSIDVSSLPTGVYLLQLLLEDGRWATKRFYKR</sequence>
<evidence type="ECO:0000313" key="4">
    <source>
        <dbReference type="Proteomes" id="UP000004095"/>
    </source>
</evidence>
<keyword evidence="4" id="KW-1185">Reference proteome</keyword>
<dbReference type="PANTHER" id="PTHR43739:SF5">
    <property type="entry name" value="EXO-ALPHA-SIALIDASE"/>
    <property type="match status" value="1"/>
</dbReference>
<dbReference type="Pfam" id="PF18911">
    <property type="entry name" value="PKD_4"/>
    <property type="match status" value="1"/>
</dbReference>
<dbReference type="eggNOG" id="COG3291">
    <property type="taxonomic scope" value="Bacteria"/>
</dbReference>
<gene>
    <name evidence="3" type="ORF">M23134_06773</name>
</gene>
<dbReference type="eggNOG" id="COG4447">
    <property type="taxonomic scope" value="Bacteria"/>
</dbReference>
<name>A1ZWP5_MICM2</name>
<dbReference type="SUPFAM" id="SSF110296">
    <property type="entry name" value="Oligoxyloglucan reducing end-specific cellobiohydrolase"/>
    <property type="match status" value="2"/>
</dbReference>
<dbReference type="InterPro" id="IPR022409">
    <property type="entry name" value="PKD/Chitinase_dom"/>
</dbReference>
<feature type="transmembrane region" description="Helical" evidence="1">
    <location>
        <begin position="23"/>
        <end position="42"/>
    </location>
</feature>
<dbReference type="InterPro" id="IPR049419">
    <property type="entry name" value="Reelin_subrepeat-B"/>
</dbReference>
<dbReference type="EMBL" id="AAWS01000053">
    <property type="protein sequence ID" value="EAY25177.1"/>
    <property type="molecule type" value="Genomic_DNA"/>
</dbReference>
<accession>A1ZWP5</accession>
<dbReference type="CDD" id="cd00146">
    <property type="entry name" value="PKD"/>
    <property type="match status" value="1"/>
</dbReference>